<organism evidence="1 2">
    <name type="scientific">Nibea albiflora</name>
    <name type="common">Yellow drum</name>
    <name type="synonym">Corvina albiflora</name>
    <dbReference type="NCBI Taxonomy" id="240163"/>
    <lineage>
        <taxon>Eukaryota</taxon>
        <taxon>Metazoa</taxon>
        <taxon>Chordata</taxon>
        <taxon>Craniata</taxon>
        <taxon>Vertebrata</taxon>
        <taxon>Euteleostomi</taxon>
        <taxon>Actinopterygii</taxon>
        <taxon>Neopterygii</taxon>
        <taxon>Teleostei</taxon>
        <taxon>Neoteleostei</taxon>
        <taxon>Acanthomorphata</taxon>
        <taxon>Eupercaria</taxon>
        <taxon>Sciaenidae</taxon>
        <taxon>Nibea</taxon>
    </lineage>
</organism>
<dbReference type="EMBL" id="CM024791">
    <property type="protein sequence ID" value="KAG8003845.1"/>
    <property type="molecule type" value="Genomic_DNA"/>
</dbReference>
<evidence type="ECO:0000313" key="1">
    <source>
        <dbReference type="EMBL" id="KAG8003845.1"/>
    </source>
</evidence>
<evidence type="ECO:0000313" key="2">
    <source>
        <dbReference type="Proteomes" id="UP000805704"/>
    </source>
</evidence>
<gene>
    <name evidence="1" type="ORF">GBF38_007837</name>
</gene>
<reference evidence="1" key="1">
    <citation type="submission" date="2020-04" db="EMBL/GenBank/DDBJ databases">
        <title>A chromosome-scale assembly and high-density genetic map of the yellow drum (Nibea albiflora) genome.</title>
        <authorList>
            <person name="Xu D."/>
            <person name="Zhang W."/>
            <person name="Chen R."/>
            <person name="Tan P."/>
            <person name="Wang L."/>
            <person name="Song H."/>
            <person name="Tian L."/>
            <person name="Zhu Q."/>
            <person name="Wang B."/>
        </authorList>
    </citation>
    <scope>NUCLEOTIDE SEQUENCE</scope>
    <source>
        <strain evidence="1">ZJHYS-2018</strain>
    </source>
</reference>
<feature type="non-terminal residue" evidence="1">
    <location>
        <position position="105"/>
    </location>
</feature>
<comment type="caution">
    <text evidence="1">The sequence shown here is derived from an EMBL/GenBank/DDBJ whole genome shotgun (WGS) entry which is preliminary data.</text>
</comment>
<protein>
    <submittedName>
        <fullName evidence="1">Uncharacterized protein</fullName>
    </submittedName>
</protein>
<sequence>VPALETENMKLLVFCLFAVCCYALANTSANDQRSLQRKKLLEIIKHMKNVQASLQLNGQMLHTPNNITDCCCLSALRCFRANLQVQFNIERSQGKFYKALRHNLT</sequence>
<accession>A0ACB7ENS6</accession>
<name>A0ACB7ENS6_NIBAL</name>
<feature type="non-terminal residue" evidence="1">
    <location>
        <position position="1"/>
    </location>
</feature>
<proteinExistence type="predicted"/>
<dbReference type="Proteomes" id="UP000805704">
    <property type="component" value="Chromosome 3"/>
</dbReference>
<keyword evidence="2" id="KW-1185">Reference proteome</keyword>